<dbReference type="EMBL" id="HE796933">
    <property type="protein sequence ID" value="CCL99479.1"/>
    <property type="molecule type" value="Genomic_DNA"/>
</dbReference>
<feature type="region of interest" description="Disordered" evidence="1">
    <location>
        <begin position="133"/>
        <end position="153"/>
    </location>
</feature>
<dbReference type="GeneID" id="24094390"/>
<dbReference type="STRING" id="599839.J4H167"/>
<evidence type="ECO:0000313" key="3">
    <source>
        <dbReference type="Proteomes" id="UP000006352"/>
    </source>
</evidence>
<dbReference type="Gene3D" id="3.60.20.10">
    <property type="entry name" value="Glutamine Phosphoribosylpyrophosphate, subunit 1, domain 1"/>
    <property type="match status" value="1"/>
</dbReference>
<dbReference type="Proteomes" id="UP000006352">
    <property type="component" value="Unassembled WGS sequence"/>
</dbReference>
<dbReference type="AlphaFoldDB" id="J4H167"/>
<dbReference type="InParanoid" id="J4H167"/>
<dbReference type="GO" id="GO:0005737">
    <property type="term" value="C:cytoplasm"/>
    <property type="evidence" value="ECO:0007669"/>
    <property type="project" value="TreeGrafter"/>
</dbReference>
<dbReference type="SUPFAM" id="SSF56235">
    <property type="entry name" value="N-terminal nucleophile aminohydrolases (Ntn hydrolases)"/>
    <property type="match status" value="1"/>
</dbReference>
<dbReference type="OrthoDB" id="444432at2759"/>
<gene>
    <name evidence="2" type="ORF">FIBRA_01497</name>
</gene>
<dbReference type="GO" id="GO:0061672">
    <property type="term" value="C:glutathione hydrolase complex"/>
    <property type="evidence" value="ECO:0007669"/>
    <property type="project" value="TreeGrafter"/>
</dbReference>
<dbReference type="GO" id="GO:0006751">
    <property type="term" value="P:glutathione catabolic process"/>
    <property type="evidence" value="ECO:0007669"/>
    <property type="project" value="TreeGrafter"/>
</dbReference>
<sequence length="199" mass="22001">MHNGSIAHFDKIKREVLLAISDEALQQVKGTTDSEHFAALFFTYLDKNRRGRAWMTSQPLSDAKCAFEGAITRILEIQNQVMGRAGAQVEASSLNCVVTDGTQLLAIRFRNHSTEHPPSLYLSTRAGATLNRKYPGHPNHVEESGQGDLGDESEHGEHVIVASEPTTYKEKEWELIGKNECVMVGVNMVLSQVSLDIPL</sequence>
<protein>
    <recommendedName>
        <fullName evidence="4">Glutamine amidotransferase type-2 domain-containing protein</fullName>
    </recommendedName>
</protein>
<proteinExistence type="predicted"/>
<dbReference type="InterPro" id="IPR052373">
    <property type="entry name" value="Gamma-glu_amide_hydrolase"/>
</dbReference>
<dbReference type="PANTHER" id="PTHR43187:SF1">
    <property type="entry name" value="GLUTAMINE AMIDOTRANSFERASE DUG3-RELATED"/>
    <property type="match status" value="1"/>
</dbReference>
<keyword evidence="3" id="KW-1185">Reference proteome</keyword>
<dbReference type="InterPro" id="IPR029055">
    <property type="entry name" value="Ntn_hydrolases_N"/>
</dbReference>
<accession>J4H167</accession>
<name>J4H167_9APHY</name>
<dbReference type="PANTHER" id="PTHR43187">
    <property type="entry name" value="GLUTAMINE AMIDOTRANSFERASE DUG3-RELATED"/>
    <property type="match status" value="1"/>
</dbReference>
<evidence type="ECO:0008006" key="4">
    <source>
        <dbReference type="Google" id="ProtNLM"/>
    </source>
</evidence>
<dbReference type="HOGENOM" id="CLU_042555_1_0_1"/>
<dbReference type="GO" id="GO:0008242">
    <property type="term" value="F:omega peptidase activity"/>
    <property type="evidence" value="ECO:0007669"/>
    <property type="project" value="TreeGrafter"/>
</dbReference>
<evidence type="ECO:0000256" key="1">
    <source>
        <dbReference type="SAM" id="MobiDB-lite"/>
    </source>
</evidence>
<organism evidence="2 3">
    <name type="scientific">Fibroporia radiculosa</name>
    <dbReference type="NCBI Taxonomy" id="599839"/>
    <lineage>
        <taxon>Eukaryota</taxon>
        <taxon>Fungi</taxon>
        <taxon>Dikarya</taxon>
        <taxon>Basidiomycota</taxon>
        <taxon>Agaricomycotina</taxon>
        <taxon>Agaricomycetes</taxon>
        <taxon>Polyporales</taxon>
        <taxon>Fibroporiaceae</taxon>
        <taxon>Fibroporia</taxon>
    </lineage>
</organism>
<evidence type="ECO:0000313" key="2">
    <source>
        <dbReference type="EMBL" id="CCL99479.1"/>
    </source>
</evidence>
<dbReference type="RefSeq" id="XP_012178762.1">
    <property type="nucleotide sequence ID" value="XM_012323372.1"/>
</dbReference>
<reference evidence="2 3" key="1">
    <citation type="journal article" date="2012" name="Appl. Environ. Microbiol.">
        <title>Short-read sequencing for genomic analysis of the brown rot fungus Fibroporia radiculosa.</title>
        <authorList>
            <person name="Tang J.D."/>
            <person name="Perkins A.D."/>
            <person name="Sonstegard T.S."/>
            <person name="Schroeder S.G."/>
            <person name="Burgess S.C."/>
            <person name="Diehl S.V."/>
        </authorList>
    </citation>
    <scope>NUCLEOTIDE SEQUENCE [LARGE SCALE GENOMIC DNA]</scope>
    <source>
        <strain evidence="2 3">TFFH 294</strain>
    </source>
</reference>